<feature type="region of interest" description="Disordered" evidence="1">
    <location>
        <begin position="73"/>
        <end position="99"/>
    </location>
</feature>
<dbReference type="AlphaFoldDB" id="A0A5C3PUE0"/>
<reference evidence="2 3" key="1">
    <citation type="journal article" date="2019" name="Nat. Ecol. Evol.">
        <title>Megaphylogeny resolves global patterns of mushroom evolution.</title>
        <authorList>
            <person name="Varga T."/>
            <person name="Krizsan K."/>
            <person name="Foldi C."/>
            <person name="Dima B."/>
            <person name="Sanchez-Garcia M."/>
            <person name="Sanchez-Ramirez S."/>
            <person name="Szollosi G.J."/>
            <person name="Szarkandi J.G."/>
            <person name="Papp V."/>
            <person name="Albert L."/>
            <person name="Andreopoulos W."/>
            <person name="Angelini C."/>
            <person name="Antonin V."/>
            <person name="Barry K.W."/>
            <person name="Bougher N.L."/>
            <person name="Buchanan P."/>
            <person name="Buyck B."/>
            <person name="Bense V."/>
            <person name="Catcheside P."/>
            <person name="Chovatia M."/>
            <person name="Cooper J."/>
            <person name="Damon W."/>
            <person name="Desjardin D."/>
            <person name="Finy P."/>
            <person name="Geml J."/>
            <person name="Haridas S."/>
            <person name="Hughes K."/>
            <person name="Justo A."/>
            <person name="Karasinski D."/>
            <person name="Kautmanova I."/>
            <person name="Kiss B."/>
            <person name="Kocsube S."/>
            <person name="Kotiranta H."/>
            <person name="LaButti K.M."/>
            <person name="Lechner B.E."/>
            <person name="Liimatainen K."/>
            <person name="Lipzen A."/>
            <person name="Lukacs Z."/>
            <person name="Mihaltcheva S."/>
            <person name="Morgado L.N."/>
            <person name="Niskanen T."/>
            <person name="Noordeloos M.E."/>
            <person name="Ohm R.A."/>
            <person name="Ortiz-Santana B."/>
            <person name="Ovrebo C."/>
            <person name="Racz N."/>
            <person name="Riley R."/>
            <person name="Savchenko A."/>
            <person name="Shiryaev A."/>
            <person name="Soop K."/>
            <person name="Spirin V."/>
            <person name="Szebenyi C."/>
            <person name="Tomsovsky M."/>
            <person name="Tulloss R.E."/>
            <person name="Uehling J."/>
            <person name="Grigoriev I.V."/>
            <person name="Vagvolgyi C."/>
            <person name="Papp T."/>
            <person name="Martin F.M."/>
            <person name="Miettinen O."/>
            <person name="Hibbett D.S."/>
            <person name="Nagy L.G."/>
        </authorList>
    </citation>
    <scope>NUCLEOTIDE SEQUENCE [LARGE SCALE GENOMIC DNA]</scope>
    <source>
        <strain evidence="2 3">HHB13444</strain>
    </source>
</reference>
<evidence type="ECO:0000256" key="1">
    <source>
        <dbReference type="SAM" id="MobiDB-lite"/>
    </source>
</evidence>
<proteinExistence type="predicted"/>
<dbReference type="EMBL" id="ML210982">
    <property type="protein sequence ID" value="TFK93385.1"/>
    <property type="molecule type" value="Genomic_DNA"/>
</dbReference>
<sequence>MGTRTPRIHWASLGLPTMSHIVIHDVRDSRPSPASRTTGETANPSCPCRAAVNVSQRSSSILLVFTTPHPLMRSGSGLSGSGSRPLNESQGQTVQPLSWRHQLTVRMTARKLQLFGASTHLGQTRRTAHPSACLPNSYAILKAASKPVSSADTRPVGTLAAALPRRDTLGPDIRASGASPTARLPRYLASLHHYCTRTRPCSPSPVCLLSRRVPCWRCSRIRTSPSRSRGGLHVWAYRGVRLSGARGMRSGRAEREVPGCL</sequence>
<feature type="compositionally biased region" description="Polar residues" evidence="1">
    <location>
        <begin position="84"/>
        <end position="96"/>
    </location>
</feature>
<name>A0A5C3PUE0_9APHY</name>
<protein>
    <submittedName>
        <fullName evidence="2">Uncharacterized protein</fullName>
    </submittedName>
</protein>
<evidence type="ECO:0000313" key="2">
    <source>
        <dbReference type="EMBL" id="TFK93385.1"/>
    </source>
</evidence>
<organism evidence="2 3">
    <name type="scientific">Polyporus arcularius HHB13444</name>
    <dbReference type="NCBI Taxonomy" id="1314778"/>
    <lineage>
        <taxon>Eukaryota</taxon>
        <taxon>Fungi</taxon>
        <taxon>Dikarya</taxon>
        <taxon>Basidiomycota</taxon>
        <taxon>Agaricomycotina</taxon>
        <taxon>Agaricomycetes</taxon>
        <taxon>Polyporales</taxon>
        <taxon>Polyporaceae</taxon>
        <taxon>Polyporus</taxon>
    </lineage>
</organism>
<gene>
    <name evidence="2" type="ORF">K466DRAFT_120724</name>
</gene>
<dbReference type="InParanoid" id="A0A5C3PUE0"/>
<dbReference type="Proteomes" id="UP000308197">
    <property type="component" value="Unassembled WGS sequence"/>
</dbReference>
<keyword evidence="3" id="KW-1185">Reference proteome</keyword>
<evidence type="ECO:0000313" key="3">
    <source>
        <dbReference type="Proteomes" id="UP000308197"/>
    </source>
</evidence>
<accession>A0A5C3PUE0</accession>